<dbReference type="EMBL" id="JOKH01000004">
    <property type="protein sequence ID" value="KEQ16842.1"/>
    <property type="molecule type" value="Genomic_DNA"/>
</dbReference>
<dbReference type="PANTHER" id="PTHR43639">
    <property type="entry name" value="OXIDOREDUCTASE, SHORT-CHAIN DEHYDROGENASE/REDUCTASE FAMILY (AFU_ORTHOLOGUE AFUA_5G02870)"/>
    <property type="match status" value="1"/>
</dbReference>
<comment type="similarity">
    <text evidence="1">Belongs to the short-chain dehydrogenases/reductases (SDR) family.</text>
</comment>
<dbReference type="InterPro" id="IPR036291">
    <property type="entry name" value="NAD(P)-bd_dom_sf"/>
</dbReference>
<dbReference type="RefSeq" id="WP_034839016.1">
    <property type="nucleotide sequence ID" value="NZ_JOKH01000004.1"/>
</dbReference>
<dbReference type="PRINTS" id="PR00080">
    <property type="entry name" value="SDRFAMILY"/>
</dbReference>
<dbReference type="PANTHER" id="PTHR43639:SF1">
    <property type="entry name" value="SHORT-CHAIN DEHYDROGENASE_REDUCTASE FAMILY PROTEIN"/>
    <property type="match status" value="1"/>
</dbReference>
<name>A0A081NEG9_9GAMM</name>
<dbReference type="CDD" id="cd05233">
    <property type="entry name" value="SDR_c"/>
    <property type="match status" value="1"/>
</dbReference>
<dbReference type="InterPro" id="IPR020904">
    <property type="entry name" value="Sc_DH/Rdtase_CS"/>
</dbReference>
<organism evidence="4 5">
    <name type="scientific">Endozoicomonas numazuensis</name>
    <dbReference type="NCBI Taxonomy" id="1137799"/>
    <lineage>
        <taxon>Bacteria</taxon>
        <taxon>Pseudomonadati</taxon>
        <taxon>Pseudomonadota</taxon>
        <taxon>Gammaproteobacteria</taxon>
        <taxon>Oceanospirillales</taxon>
        <taxon>Endozoicomonadaceae</taxon>
        <taxon>Endozoicomonas</taxon>
    </lineage>
</organism>
<gene>
    <name evidence="4" type="ORF">GZ78_19455</name>
</gene>
<dbReference type="PROSITE" id="PS00061">
    <property type="entry name" value="ADH_SHORT"/>
    <property type="match status" value="1"/>
</dbReference>
<dbReference type="InterPro" id="IPR057326">
    <property type="entry name" value="KR_dom"/>
</dbReference>
<evidence type="ECO:0000313" key="5">
    <source>
        <dbReference type="Proteomes" id="UP000028073"/>
    </source>
</evidence>
<dbReference type="GO" id="GO:0016491">
    <property type="term" value="F:oxidoreductase activity"/>
    <property type="evidence" value="ECO:0007669"/>
    <property type="project" value="UniProtKB-KW"/>
</dbReference>
<dbReference type="Proteomes" id="UP000028073">
    <property type="component" value="Unassembled WGS sequence"/>
</dbReference>
<dbReference type="OrthoDB" id="9803333at2"/>
<sequence length="256" mass="26769">MTHQDNFSLKGKTAIITGSGKGIGKAIALAFAEAGANVVCVARTQADIDAVAEQASQYGVKSLAVVCDVMDESALNALVVQTLEVMGQVDILVNNAGGARPGPAMSVSGEQLTRDFEFNVTTAFNLCRIVAPHLQAQSGSIVNITSAAARYSQKNFSSYGTSKAALDHLTHLLAAEFAPTIRVNAISPGAIMTEALEQFLDEASTQAVIERTPMKAMGKPEDIANAAVFLASPAARWITGKTLEVDGGAESTPWPF</sequence>
<evidence type="ECO:0000256" key="1">
    <source>
        <dbReference type="ARBA" id="ARBA00006484"/>
    </source>
</evidence>
<dbReference type="eggNOG" id="COG1028">
    <property type="taxonomic scope" value="Bacteria"/>
</dbReference>
<evidence type="ECO:0000259" key="3">
    <source>
        <dbReference type="SMART" id="SM00822"/>
    </source>
</evidence>
<accession>A0A081NEG9</accession>
<dbReference type="InterPro" id="IPR002347">
    <property type="entry name" value="SDR_fam"/>
</dbReference>
<evidence type="ECO:0000313" key="4">
    <source>
        <dbReference type="EMBL" id="KEQ16842.1"/>
    </source>
</evidence>
<dbReference type="PRINTS" id="PR00081">
    <property type="entry name" value="GDHRDH"/>
</dbReference>
<reference evidence="4 5" key="1">
    <citation type="submission" date="2014-06" db="EMBL/GenBank/DDBJ databases">
        <title>Whole Genome Sequences of Three Symbiotic Endozoicomonas Bacteria.</title>
        <authorList>
            <person name="Neave M.J."/>
            <person name="Apprill A."/>
            <person name="Voolstra C.R."/>
        </authorList>
    </citation>
    <scope>NUCLEOTIDE SEQUENCE [LARGE SCALE GENOMIC DNA]</scope>
    <source>
        <strain evidence="4 5">DSM 25634</strain>
    </source>
</reference>
<dbReference type="FunFam" id="3.40.50.720:FF:000084">
    <property type="entry name" value="Short-chain dehydrogenase reductase"/>
    <property type="match status" value="1"/>
</dbReference>
<keyword evidence="5" id="KW-1185">Reference proteome</keyword>
<dbReference type="NCBIfam" id="NF005559">
    <property type="entry name" value="PRK07231.1"/>
    <property type="match status" value="1"/>
</dbReference>
<keyword evidence="2" id="KW-0560">Oxidoreductase</keyword>
<dbReference type="Gene3D" id="3.40.50.720">
    <property type="entry name" value="NAD(P)-binding Rossmann-like Domain"/>
    <property type="match status" value="1"/>
</dbReference>
<dbReference type="SUPFAM" id="SSF51735">
    <property type="entry name" value="NAD(P)-binding Rossmann-fold domains"/>
    <property type="match status" value="1"/>
</dbReference>
<dbReference type="SMART" id="SM00822">
    <property type="entry name" value="PKS_KR"/>
    <property type="match status" value="1"/>
</dbReference>
<proteinExistence type="inferred from homology"/>
<feature type="domain" description="Ketoreductase" evidence="3">
    <location>
        <begin position="12"/>
        <end position="189"/>
    </location>
</feature>
<dbReference type="STRING" id="1137799.GZ78_19455"/>
<protein>
    <submittedName>
        <fullName evidence="4">Short-chain dehydrogenase</fullName>
    </submittedName>
</protein>
<evidence type="ECO:0000256" key="2">
    <source>
        <dbReference type="ARBA" id="ARBA00023002"/>
    </source>
</evidence>
<dbReference type="Pfam" id="PF13561">
    <property type="entry name" value="adh_short_C2"/>
    <property type="match status" value="1"/>
</dbReference>
<comment type="caution">
    <text evidence="4">The sequence shown here is derived from an EMBL/GenBank/DDBJ whole genome shotgun (WGS) entry which is preliminary data.</text>
</comment>
<dbReference type="AlphaFoldDB" id="A0A081NEG9"/>